<dbReference type="Proteomes" id="UP000887566">
    <property type="component" value="Unplaced"/>
</dbReference>
<accession>A0A914V7R2</accession>
<organism evidence="2 3">
    <name type="scientific">Plectus sambesii</name>
    <dbReference type="NCBI Taxonomy" id="2011161"/>
    <lineage>
        <taxon>Eukaryota</taxon>
        <taxon>Metazoa</taxon>
        <taxon>Ecdysozoa</taxon>
        <taxon>Nematoda</taxon>
        <taxon>Chromadorea</taxon>
        <taxon>Plectida</taxon>
        <taxon>Plectina</taxon>
        <taxon>Plectoidea</taxon>
        <taxon>Plectidae</taxon>
        <taxon>Plectus</taxon>
    </lineage>
</organism>
<reference evidence="3" key="1">
    <citation type="submission" date="2022-11" db="UniProtKB">
        <authorList>
            <consortium name="WormBaseParasite"/>
        </authorList>
    </citation>
    <scope>IDENTIFICATION</scope>
</reference>
<sequence>MNTALQRKIQTLTSRSRSKQTSSALGRDDTTAMSSSPSRNDVLHISWAEREGGDIPTADWRGEDAKSLNFKKTPRVCVAGVITSSQSALRRPTR</sequence>
<feature type="region of interest" description="Disordered" evidence="1">
    <location>
        <begin position="1"/>
        <end position="41"/>
    </location>
</feature>
<evidence type="ECO:0000313" key="2">
    <source>
        <dbReference type="Proteomes" id="UP000887566"/>
    </source>
</evidence>
<protein>
    <submittedName>
        <fullName evidence="3">Uncharacterized protein</fullName>
    </submittedName>
</protein>
<feature type="compositionally biased region" description="Polar residues" evidence="1">
    <location>
        <begin position="1"/>
        <end position="24"/>
    </location>
</feature>
<dbReference type="WBParaSite" id="PSAMB.scaffold15485size1565.g36537.t1">
    <property type="protein sequence ID" value="PSAMB.scaffold15485size1565.g36537.t1"/>
    <property type="gene ID" value="PSAMB.scaffold15485size1565.g36537"/>
</dbReference>
<name>A0A914V7R2_9BILA</name>
<proteinExistence type="predicted"/>
<evidence type="ECO:0000313" key="3">
    <source>
        <dbReference type="WBParaSite" id="PSAMB.scaffold15485size1565.g36537.t1"/>
    </source>
</evidence>
<evidence type="ECO:0000256" key="1">
    <source>
        <dbReference type="SAM" id="MobiDB-lite"/>
    </source>
</evidence>
<keyword evidence="2" id="KW-1185">Reference proteome</keyword>
<dbReference type="AlphaFoldDB" id="A0A914V7R2"/>